<feature type="non-terminal residue" evidence="1">
    <location>
        <position position="1"/>
    </location>
</feature>
<evidence type="ECO:0000313" key="1">
    <source>
        <dbReference type="EMBL" id="CAG8659835.1"/>
    </source>
</evidence>
<gene>
    <name evidence="1" type="ORF">RPERSI_LOCUS8226</name>
</gene>
<evidence type="ECO:0000313" key="2">
    <source>
        <dbReference type="Proteomes" id="UP000789920"/>
    </source>
</evidence>
<name>A0ACA9NJY0_9GLOM</name>
<organism evidence="1 2">
    <name type="scientific">Racocetra persica</name>
    <dbReference type="NCBI Taxonomy" id="160502"/>
    <lineage>
        <taxon>Eukaryota</taxon>
        <taxon>Fungi</taxon>
        <taxon>Fungi incertae sedis</taxon>
        <taxon>Mucoromycota</taxon>
        <taxon>Glomeromycotina</taxon>
        <taxon>Glomeromycetes</taxon>
        <taxon>Diversisporales</taxon>
        <taxon>Gigasporaceae</taxon>
        <taxon>Racocetra</taxon>
    </lineage>
</organism>
<reference evidence="1" key="1">
    <citation type="submission" date="2021-06" db="EMBL/GenBank/DDBJ databases">
        <authorList>
            <person name="Kallberg Y."/>
            <person name="Tangrot J."/>
            <person name="Rosling A."/>
        </authorList>
    </citation>
    <scope>NUCLEOTIDE SEQUENCE</scope>
    <source>
        <strain evidence="1">MA461A</strain>
    </source>
</reference>
<accession>A0ACA9NJY0</accession>
<dbReference type="EMBL" id="CAJVQC010014710">
    <property type="protein sequence ID" value="CAG8659835.1"/>
    <property type="molecule type" value="Genomic_DNA"/>
</dbReference>
<dbReference type="Proteomes" id="UP000789920">
    <property type="component" value="Unassembled WGS sequence"/>
</dbReference>
<keyword evidence="2" id="KW-1185">Reference proteome</keyword>
<proteinExistence type="predicted"/>
<protein>
    <submittedName>
        <fullName evidence="1">26151_t:CDS:1</fullName>
    </submittedName>
</protein>
<comment type="caution">
    <text evidence="1">The sequence shown here is derived from an EMBL/GenBank/DDBJ whole genome shotgun (WGS) entry which is preliminary data.</text>
</comment>
<sequence>NLLNVHSFKPEPCGGHMAALYNDKIFFVGGSRPIPTTSTAWNKTHQFNLSDEMFYLNLSSSFTVNLPLFMDLSATSQCSKIGVVYNRKVNGIKDVA</sequence>